<keyword evidence="1" id="KW-0812">Transmembrane</keyword>
<evidence type="ECO:0008006" key="3">
    <source>
        <dbReference type="Google" id="ProtNLM"/>
    </source>
</evidence>
<reference evidence="2" key="1">
    <citation type="journal article" date="2014" name="Front. Microbiol.">
        <title>High frequency of phylogenetically diverse reductive dehalogenase-homologous genes in deep subseafloor sedimentary metagenomes.</title>
        <authorList>
            <person name="Kawai M."/>
            <person name="Futagami T."/>
            <person name="Toyoda A."/>
            <person name="Takaki Y."/>
            <person name="Nishi S."/>
            <person name="Hori S."/>
            <person name="Arai W."/>
            <person name="Tsubouchi T."/>
            <person name="Morono Y."/>
            <person name="Uchiyama I."/>
            <person name="Ito T."/>
            <person name="Fujiyama A."/>
            <person name="Inagaki F."/>
            <person name="Takami H."/>
        </authorList>
    </citation>
    <scope>NUCLEOTIDE SEQUENCE</scope>
    <source>
        <strain evidence="2">Expedition CK06-06</strain>
    </source>
</reference>
<gene>
    <name evidence="2" type="ORF">S06H3_10008</name>
</gene>
<keyword evidence="1" id="KW-1133">Transmembrane helix</keyword>
<dbReference type="EMBL" id="BARV01004541">
    <property type="protein sequence ID" value="GAI18287.1"/>
    <property type="molecule type" value="Genomic_DNA"/>
</dbReference>
<feature type="transmembrane region" description="Helical" evidence="1">
    <location>
        <begin position="106"/>
        <end position="126"/>
    </location>
</feature>
<organism evidence="2">
    <name type="scientific">marine sediment metagenome</name>
    <dbReference type="NCBI Taxonomy" id="412755"/>
    <lineage>
        <taxon>unclassified sequences</taxon>
        <taxon>metagenomes</taxon>
        <taxon>ecological metagenomes</taxon>
    </lineage>
</organism>
<sequence>MRTLGIAAKWLFILCLPVLLVTASLGWAVNSQWLYNYGFYKYSVNQTPQLAEFDLEEIASELISYFNSDEEYITLTAVKDGKPFELFTAEEIIHFKDVKGLIWLDYWLLLGTLIYALAYAGVSLFWQRRRYWHRLAWGVVGGSSITLILMLALGSGILLGFDQLFLQFHLLLFSNEFWSAEGYMLLLFRPDFFYDAAKFCAGITVGLAIILGGVGGGYLKLGRGGIKP</sequence>
<protein>
    <recommendedName>
        <fullName evidence="3">TIGR01906 family membrane protein</fullName>
    </recommendedName>
</protein>
<dbReference type="AlphaFoldDB" id="X1LG40"/>
<evidence type="ECO:0000313" key="2">
    <source>
        <dbReference type="EMBL" id="GAI18287.1"/>
    </source>
</evidence>
<comment type="caution">
    <text evidence="2">The sequence shown here is derived from an EMBL/GenBank/DDBJ whole genome shotgun (WGS) entry which is preliminary data.</text>
</comment>
<dbReference type="Pfam" id="PF07314">
    <property type="entry name" value="Lit"/>
    <property type="match status" value="1"/>
</dbReference>
<feature type="transmembrane region" description="Helical" evidence="1">
    <location>
        <begin position="199"/>
        <end position="219"/>
    </location>
</feature>
<proteinExistence type="predicted"/>
<name>X1LG40_9ZZZZ</name>
<feature type="transmembrane region" description="Helical" evidence="1">
    <location>
        <begin position="135"/>
        <end position="158"/>
    </location>
</feature>
<keyword evidence="1" id="KW-0472">Membrane</keyword>
<evidence type="ECO:0000256" key="1">
    <source>
        <dbReference type="SAM" id="Phobius"/>
    </source>
</evidence>
<dbReference type="InterPro" id="IPR010178">
    <property type="entry name" value="Lit"/>
</dbReference>
<accession>X1LG40</accession>